<sequence length="352" mass="38625">MNPSSILPALQALLAPQQAVTNNDHLSQLLGQIQAILPTLASSQAAPIQQYMSQVLAATPQTAFVPPVPQPIRLSHPPPKPAPVNTGDLLKNLASMGFLGNPTNGIATPSSTPERIADKSQDVFGPFSFDSKDLQIPRAGAVELLYSNLPLQCKQCGFRYPKTDEGQAKMDAHLDSHFRQNRRMKERVKRGLSRSWFVTESEWISGAGGEVTSQQAPAFLNDQSSGHLNNNEKSSGVHGSTEDANMAEDHKVVMPNDGRKPCPICGERFIDFWNDEEEEWMYKNAVLVENTIYHATCHADAIKSGTLVFGDSSMDITPQEQEIDNVNNIPSSLKRKAEEGDVEMDHKVARTN</sequence>
<feature type="region of interest" description="Disordered" evidence="1">
    <location>
        <begin position="333"/>
        <end position="352"/>
    </location>
</feature>
<feature type="compositionally biased region" description="Basic and acidic residues" evidence="1">
    <location>
        <begin position="335"/>
        <end position="352"/>
    </location>
</feature>
<feature type="domain" description="PCFS4-like zinc finger" evidence="2">
    <location>
        <begin position="250"/>
        <end position="301"/>
    </location>
</feature>
<dbReference type="PANTHER" id="PTHR15921:SF3">
    <property type="entry name" value="PRE-MRNA CLEAVAGE COMPLEX 2 PROTEIN PCF11"/>
    <property type="match status" value="1"/>
</dbReference>
<dbReference type="EMBL" id="JBCLYO010000002">
    <property type="protein sequence ID" value="KAL0092416.1"/>
    <property type="molecule type" value="Genomic_DNA"/>
</dbReference>
<proteinExistence type="predicted"/>
<dbReference type="PANTHER" id="PTHR15921">
    <property type="entry name" value="PRE-MRNA CLEAVAGE COMPLEX II"/>
    <property type="match status" value="1"/>
</dbReference>
<reference evidence="3 4" key="1">
    <citation type="submission" date="2024-04" db="EMBL/GenBank/DDBJ databases">
        <title>Symmetric and asymmetric DNA N6-adenine methylation regulates different biological responses in Mucorales.</title>
        <authorList>
            <consortium name="Lawrence Berkeley National Laboratory"/>
            <person name="Lax C."/>
            <person name="Mondo S.J."/>
            <person name="Osorio-Concepcion M."/>
            <person name="Muszewska A."/>
            <person name="Corrochano-Luque M."/>
            <person name="Gutierrez G."/>
            <person name="Riley R."/>
            <person name="Lipzen A."/>
            <person name="Guo J."/>
            <person name="Hundley H."/>
            <person name="Amirebrahimi M."/>
            <person name="Ng V."/>
            <person name="Lorenzo-Gutierrez D."/>
            <person name="Binder U."/>
            <person name="Yang J."/>
            <person name="Song Y."/>
            <person name="Canovas D."/>
            <person name="Navarro E."/>
            <person name="Freitag M."/>
            <person name="Gabaldon T."/>
            <person name="Grigoriev I.V."/>
            <person name="Corrochano L.M."/>
            <person name="Nicolas F.E."/>
            <person name="Garre V."/>
        </authorList>
    </citation>
    <scope>NUCLEOTIDE SEQUENCE [LARGE SCALE GENOMIC DNA]</scope>
    <source>
        <strain evidence="3 4">L51</strain>
    </source>
</reference>
<dbReference type="InterPro" id="IPR045154">
    <property type="entry name" value="PCF11-like"/>
</dbReference>
<keyword evidence="4" id="KW-1185">Reference proteome</keyword>
<evidence type="ECO:0000313" key="4">
    <source>
        <dbReference type="Proteomes" id="UP001448207"/>
    </source>
</evidence>
<gene>
    <name evidence="3" type="ORF">J3Q64DRAFT_1718876</name>
</gene>
<organism evidence="3 4">
    <name type="scientific">Phycomyces blakesleeanus</name>
    <dbReference type="NCBI Taxonomy" id="4837"/>
    <lineage>
        <taxon>Eukaryota</taxon>
        <taxon>Fungi</taxon>
        <taxon>Fungi incertae sedis</taxon>
        <taxon>Mucoromycota</taxon>
        <taxon>Mucoromycotina</taxon>
        <taxon>Mucoromycetes</taxon>
        <taxon>Mucorales</taxon>
        <taxon>Phycomycetaceae</taxon>
        <taxon>Phycomyces</taxon>
    </lineage>
</organism>
<feature type="region of interest" description="Disordered" evidence="1">
    <location>
        <begin position="220"/>
        <end position="243"/>
    </location>
</feature>
<feature type="compositionally biased region" description="Polar residues" evidence="1">
    <location>
        <begin position="220"/>
        <end position="238"/>
    </location>
</feature>
<dbReference type="InterPro" id="IPR057242">
    <property type="entry name" value="PCFS4-like"/>
</dbReference>
<evidence type="ECO:0000313" key="3">
    <source>
        <dbReference type="EMBL" id="KAL0092416.1"/>
    </source>
</evidence>
<evidence type="ECO:0000256" key="1">
    <source>
        <dbReference type="SAM" id="MobiDB-lite"/>
    </source>
</evidence>
<protein>
    <recommendedName>
        <fullName evidence="2">PCFS4-like zinc finger domain-containing protein</fullName>
    </recommendedName>
</protein>
<evidence type="ECO:0000259" key="2">
    <source>
        <dbReference type="Pfam" id="PF23228"/>
    </source>
</evidence>
<accession>A0ABR3BA39</accession>
<name>A0ABR3BA39_PHYBL</name>
<comment type="caution">
    <text evidence="3">The sequence shown here is derived from an EMBL/GenBank/DDBJ whole genome shotgun (WGS) entry which is preliminary data.</text>
</comment>
<dbReference type="Proteomes" id="UP001448207">
    <property type="component" value="Unassembled WGS sequence"/>
</dbReference>
<dbReference type="Pfam" id="PF23228">
    <property type="entry name" value="zf_PCFS4"/>
    <property type="match status" value="1"/>
</dbReference>